<reference evidence="4 6" key="2">
    <citation type="submission" date="2023-11" db="EMBL/GenBank/DDBJ databases">
        <title>MicrobeMod: A computational toolkit for identifying prokaryotic methylation and restriction-modification with nanopore sequencing.</title>
        <authorList>
            <person name="Crits-Christoph A."/>
            <person name="Kang S.C."/>
            <person name="Lee H."/>
            <person name="Ostrov N."/>
        </authorList>
    </citation>
    <scope>NUCLEOTIDE SEQUENCE [LARGE SCALE GENOMIC DNA]</scope>
    <source>
        <strain evidence="4 6">ATCC 23090</strain>
    </source>
</reference>
<dbReference type="PANTHER" id="PTHR33308">
    <property type="entry name" value="PEPTIDOGLYCAN HYDROLASE FLGJ"/>
    <property type="match status" value="1"/>
</dbReference>
<dbReference type="OrthoDB" id="4312432at2"/>
<evidence type="ECO:0000313" key="4">
    <source>
        <dbReference type="EMBL" id="WQG89618.1"/>
    </source>
</evidence>
<evidence type="ECO:0000313" key="3">
    <source>
        <dbReference type="EMBL" id="SFW15738.1"/>
    </source>
</evidence>
<keyword evidence="3" id="KW-0966">Cell projection</keyword>
<gene>
    <name evidence="3" type="ORF">SAMN05661012_00310</name>
    <name evidence="4" type="ORF">SR876_32310</name>
</gene>
<dbReference type="InterPro" id="IPR002901">
    <property type="entry name" value="MGlyc_endo_b_GlcNAc-like_dom"/>
</dbReference>
<evidence type="ECO:0000313" key="6">
    <source>
        <dbReference type="Proteomes" id="UP001326715"/>
    </source>
</evidence>
<dbReference type="GO" id="GO:0004040">
    <property type="term" value="F:amidase activity"/>
    <property type="evidence" value="ECO:0007669"/>
    <property type="project" value="InterPro"/>
</dbReference>
<keyword evidence="3" id="KW-0969">Cilium</keyword>
<dbReference type="Pfam" id="PF01832">
    <property type="entry name" value="Glucosaminidase"/>
    <property type="match status" value="1"/>
</dbReference>
<feature type="domain" description="Mannosyl-glycoprotein endo-beta-N-acetylglucosamidase-like" evidence="2">
    <location>
        <begin position="8"/>
        <end position="174"/>
    </location>
</feature>
<keyword evidence="1" id="KW-0378">Hydrolase</keyword>
<dbReference type="EMBL" id="CP140154">
    <property type="protein sequence ID" value="WQG89618.1"/>
    <property type="molecule type" value="Genomic_DNA"/>
</dbReference>
<protein>
    <submittedName>
        <fullName evidence="3">Flagellar protein FlgJ</fullName>
    </submittedName>
    <submittedName>
        <fullName evidence="4">Glucosaminidase domain-containing protein</fullName>
    </submittedName>
</protein>
<dbReference type="PANTHER" id="PTHR33308:SF9">
    <property type="entry name" value="PEPTIDOGLYCAN HYDROLASE FLGJ"/>
    <property type="match status" value="1"/>
</dbReference>
<dbReference type="STRING" id="1004.SAMN05661012_00310"/>
<dbReference type="Proteomes" id="UP000183788">
    <property type="component" value="Unassembled WGS sequence"/>
</dbReference>
<dbReference type="Gene3D" id="1.10.530.10">
    <property type="match status" value="1"/>
</dbReference>
<dbReference type="SMART" id="SM00047">
    <property type="entry name" value="LYZ2"/>
    <property type="match status" value="1"/>
</dbReference>
<organism evidence="3 5">
    <name type="scientific">Chitinophaga sancti</name>
    <dbReference type="NCBI Taxonomy" id="1004"/>
    <lineage>
        <taxon>Bacteria</taxon>
        <taxon>Pseudomonadati</taxon>
        <taxon>Bacteroidota</taxon>
        <taxon>Chitinophagia</taxon>
        <taxon>Chitinophagales</taxon>
        <taxon>Chitinophagaceae</taxon>
        <taxon>Chitinophaga</taxon>
    </lineage>
</organism>
<name>A0A1K1LY12_9BACT</name>
<dbReference type="EMBL" id="FPIZ01000001">
    <property type="protein sequence ID" value="SFW15738.1"/>
    <property type="molecule type" value="Genomic_DNA"/>
</dbReference>
<dbReference type="Proteomes" id="UP001326715">
    <property type="component" value="Chromosome"/>
</dbReference>
<keyword evidence="3" id="KW-0282">Flagellum</keyword>
<reference evidence="3 5" key="1">
    <citation type="submission" date="2016-11" db="EMBL/GenBank/DDBJ databases">
        <authorList>
            <person name="Jaros S."/>
            <person name="Januszkiewicz K."/>
            <person name="Wedrychowicz H."/>
        </authorList>
    </citation>
    <scope>NUCLEOTIDE SEQUENCE [LARGE SCALE GENOMIC DNA]</scope>
    <source>
        <strain evidence="3 5">DSM 784</strain>
    </source>
</reference>
<evidence type="ECO:0000256" key="1">
    <source>
        <dbReference type="ARBA" id="ARBA00022801"/>
    </source>
</evidence>
<keyword evidence="6" id="KW-1185">Reference proteome</keyword>
<evidence type="ECO:0000313" key="5">
    <source>
        <dbReference type="Proteomes" id="UP000183788"/>
    </source>
</evidence>
<dbReference type="InterPro" id="IPR051056">
    <property type="entry name" value="Glycosyl_Hydrolase_73"/>
</dbReference>
<evidence type="ECO:0000259" key="2">
    <source>
        <dbReference type="SMART" id="SM00047"/>
    </source>
</evidence>
<proteinExistence type="predicted"/>
<dbReference type="AlphaFoldDB" id="A0A1K1LY12"/>
<sequence length="175" mass="19882">MEKSTFFKLYYPGAVLCERETQIPALATLAQAAIESSWGEKAPGNNFFGIKADKSWKGKRQTLRTREVFSDNDRKKHIFPDVHSVTQFKDDKGKVKYEWIVNDYFRAYDTVAEGFSDHGKFFHDNPRYAMALQAKTPYEFADAVAAAGYATGPGYAKLWKDVMSGLKEFLPGQKK</sequence>
<dbReference type="RefSeq" id="WP_072356842.1">
    <property type="nucleotide sequence ID" value="NZ_CP139972.1"/>
</dbReference>
<accession>A0A1K1LY12</accession>